<gene>
    <name evidence="2" type="ORF">CPT_Serbin_016</name>
</gene>
<dbReference type="EMBL" id="MK608336">
    <property type="protein sequence ID" value="QBQ72932.1"/>
    <property type="molecule type" value="Genomic_DNA"/>
</dbReference>
<organism evidence="2 3">
    <name type="scientific">Serratia phage Serbin</name>
    <dbReference type="NCBI Taxonomy" id="2562181"/>
    <lineage>
        <taxon>Viruses</taxon>
        <taxon>Duplodnaviria</taxon>
        <taxon>Heunggongvirae</taxon>
        <taxon>Uroviricota</taxon>
        <taxon>Caudoviricetes</taxon>
        <taxon>Serbinvirus</taxon>
        <taxon>Serbinvirus serbin</taxon>
    </lineage>
</organism>
<evidence type="ECO:0000256" key="1">
    <source>
        <dbReference type="SAM" id="MobiDB-lite"/>
    </source>
</evidence>
<dbReference type="Proteomes" id="UP000308339">
    <property type="component" value="Segment"/>
</dbReference>
<accession>A0A482MHW4</accession>
<name>A0A482MHW4_9CAUD</name>
<evidence type="ECO:0000313" key="2">
    <source>
        <dbReference type="EMBL" id="QBQ72932.1"/>
    </source>
</evidence>
<feature type="compositionally biased region" description="Polar residues" evidence="1">
    <location>
        <begin position="48"/>
        <end position="59"/>
    </location>
</feature>
<protein>
    <submittedName>
        <fullName evidence="2">Structural protein</fullName>
    </submittedName>
</protein>
<keyword evidence="3" id="KW-1185">Reference proteome</keyword>
<feature type="region of interest" description="Disordered" evidence="1">
    <location>
        <begin position="46"/>
        <end position="66"/>
    </location>
</feature>
<proteinExistence type="predicted"/>
<sequence length="135" mass="15142">MGFESEMTRAINGTMETLERTRILLIQKLFRDIVFDTPVLDGTLRGSWKTTKQNPSSEKGSADPSGALTVSQMEVTVGASTFGVDIYLTNNQPYAYRIEFLGWSSVKAPQGMVRRNVLRVQEILKQVQSQVNRGR</sequence>
<evidence type="ECO:0000313" key="3">
    <source>
        <dbReference type="Proteomes" id="UP000308339"/>
    </source>
</evidence>
<reference evidence="2 3" key="1">
    <citation type="journal article" date="2019" name="Microbiol. Resour. Announc.">
        <title>Complete Genome Sequence of Serratia marcescens Siphophage Serbin.</title>
        <authorList>
            <person name="Williams E.A."/>
            <person name="Hopson H."/>
            <person name="Rodriguez A."/>
            <person name="Kongari R."/>
            <person name="Bonasera R."/>
            <person name="Hernandez-Morales A.C."/>
            <person name="Liu M."/>
        </authorList>
    </citation>
    <scope>NUCLEOTIDE SEQUENCE [LARGE SCALE GENOMIC DNA]</scope>
</reference>